<dbReference type="Proteomes" id="UP001604335">
    <property type="component" value="Unassembled WGS sequence"/>
</dbReference>
<protein>
    <recommendedName>
        <fullName evidence="4">Sodium:proton antiporter</fullName>
    </recommendedName>
</protein>
<feature type="transmembrane region" description="Helical" evidence="1">
    <location>
        <begin position="48"/>
        <end position="66"/>
    </location>
</feature>
<name>A0ABW7C9Q3_9CYAN</name>
<dbReference type="EMBL" id="JAZAQF010000057">
    <property type="protein sequence ID" value="MFG3817879.1"/>
    <property type="molecule type" value="Genomic_DNA"/>
</dbReference>
<evidence type="ECO:0000256" key="1">
    <source>
        <dbReference type="SAM" id="Phobius"/>
    </source>
</evidence>
<evidence type="ECO:0000313" key="2">
    <source>
        <dbReference type="EMBL" id="MFG3817879.1"/>
    </source>
</evidence>
<feature type="transmembrane region" description="Helical" evidence="1">
    <location>
        <begin position="72"/>
        <end position="96"/>
    </location>
</feature>
<sequence>MIASPQLLNFLTQVAQFTMTNAILIAAILALLIPIYKACTEEDVWQKMLALSSVSSKVSIAILLVSVQRDDWSIGVVAVIVLSVGNAGLMLLANVLKRMGEA</sequence>
<organism evidence="2 3">
    <name type="scientific">Limnothrix redekei LRLZ20PSL1</name>
    <dbReference type="NCBI Taxonomy" id="3112953"/>
    <lineage>
        <taxon>Bacteria</taxon>
        <taxon>Bacillati</taxon>
        <taxon>Cyanobacteriota</taxon>
        <taxon>Cyanophyceae</taxon>
        <taxon>Pseudanabaenales</taxon>
        <taxon>Pseudanabaenaceae</taxon>
        <taxon>Limnothrix</taxon>
    </lineage>
</organism>
<keyword evidence="1" id="KW-0472">Membrane</keyword>
<keyword evidence="1" id="KW-0812">Transmembrane</keyword>
<accession>A0ABW7C9Q3</accession>
<keyword evidence="1" id="KW-1133">Transmembrane helix</keyword>
<evidence type="ECO:0000313" key="3">
    <source>
        <dbReference type="Proteomes" id="UP001604335"/>
    </source>
</evidence>
<reference evidence="3" key="1">
    <citation type="journal article" date="2024" name="Algal Res.">
        <title>Biochemical, toxicological and genomic investigation of a high-biomass producing Limnothrix strain isolated from Italian shallow drinking water reservoir.</title>
        <authorList>
            <person name="Simonazzi M."/>
            <person name="Shishido T.K."/>
            <person name="Delbaje E."/>
            <person name="Wahlsten M."/>
            <person name="Fewer D.P."/>
            <person name="Sivonen K."/>
            <person name="Pezzolesi L."/>
            <person name="Pistocchi R."/>
        </authorList>
    </citation>
    <scope>NUCLEOTIDE SEQUENCE [LARGE SCALE GENOMIC DNA]</scope>
    <source>
        <strain evidence="3">LRLZ20PSL1</strain>
    </source>
</reference>
<feature type="transmembrane region" description="Helical" evidence="1">
    <location>
        <begin position="14"/>
        <end position="36"/>
    </location>
</feature>
<comment type="caution">
    <text evidence="2">The sequence shown here is derived from an EMBL/GenBank/DDBJ whole genome shotgun (WGS) entry which is preliminary data.</text>
</comment>
<gene>
    <name evidence="2" type="ORF">VPK24_09550</name>
</gene>
<proteinExistence type="predicted"/>
<keyword evidence="3" id="KW-1185">Reference proteome</keyword>
<evidence type="ECO:0008006" key="4">
    <source>
        <dbReference type="Google" id="ProtNLM"/>
    </source>
</evidence>